<dbReference type="AlphaFoldDB" id="A0A6A0A3K0"/>
<protein>
    <submittedName>
        <fullName evidence="2">Uncharacterized protein</fullName>
    </submittedName>
</protein>
<evidence type="ECO:0000256" key="1">
    <source>
        <dbReference type="SAM" id="Phobius"/>
    </source>
</evidence>
<evidence type="ECO:0000313" key="3">
    <source>
        <dbReference type="Proteomes" id="UP000485058"/>
    </source>
</evidence>
<proteinExistence type="predicted"/>
<sequence length="223" mass="24309">MAKRWRLGAAGCHQAEKDAVSQPTCKTRFLAPLLHIHAIGRSLIHLGRKASMRTQVGVVEGNLTCEQTPVSSVKGSGKPDVKPMGQWLKCSMLWFVVLIMACSLSVWAAEVPQSLVIAVVNPPNFHHEVLFGVMQCLSDHATKARATGGRDVEVDLYLGAAAVVDNAMGTRDILRPFSDHMRVSYPRVLHWRPGMQDSELWTAPAGSAAPLRKPDLCIAISPE</sequence>
<keyword evidence="3" id="KW-1185">Reference proteome</keyword>
<reference evidence="2 3" key="1">
    <citation type="submission" date="2020-02" db="EMBL/GenBank/DDBJ databases">
        <title>Draft genome sequence of Haematococcus lacustris strain NIES-144.</title>
        <authorList>
            <person name="Morimoto D."/>
            <person name="Nakagawa S."/>
            <person name="Yoshida T."/>
            <person name="Sawayama S."/>
        </authorList>
    </citation>
    <scope>NUCLEOTIDE SEQUENCE [LARGE SCALE GENOMIC DNA]</scope>
    <source>
        <strain evidence="2 3">NIES-144</strain>
    </source>
</reference>
<keyword evidence="1" id="KW-0472">Membrane</keyword>
<accession>A0A6A0A3K0</accession>
<dbReference type="Proteomes" id="UP000485058">
    <property type="component" value="Unassembled WGS sequence"/>
</dbReference>
<keyword evidence="1" id="KW-1133">Transmembrane helix</keyword>
<name>A0A6A0A3K0_HAELA</name>
<comment type="caution">
    <text evidence="2">The sequence shown here is derived from an EMBL/GenBank/DDBJ whole genome shotgun (WGS) entry which is preliminary data.</text>
</comment>
<gene>
    <name evidence="2" type="ORF">HaLaN_22206</name>
</gene>
<feature type="transmembrane region" description="Helical" evidence="1">
    <location>
        <begin position="92"/>
        <end position="109"/>
    </location>
</feature>
<organism evidence="2 3">
    <name type="scientific">Haematococcus lacustris</name>
    <name type="common">Green alga</name>
    <name type="synonym">Haematococcus pluvialis</name>
    <dbReference type="NCBI Taxonomy" id="44745"/>
    <lineage>
        <taxon>Eukaryota</taxon>
        <taxon>Viridiplantae</taxon>
        <taxon>Chlorophyta</taxon>
        <taxon>core chlorophytes</taxon>
        <taxon>Chlorophyceae</taxon>
        <taxon>CS clade</taxon>
        <taxon>Chlamydomonadales</taxon>
        <taxon>Haematococcaceae</taxon>
        <taxon>Haematococcus</taxon>
    </lineage>
</organism>
<keyword evidence="1" id="KW-0812">Transmembrane</keyword>
<evidence type="ECO:0000313" key="2">
    <source>
        <dbReference type="EMBL" id="GFH24412.1"/>
    </source>
</evidence>
<dbReference type="EMBL" id="BLLF01002530">
    <property type="protein sequence ID" value="GFH24412.1"/>
    <property type="molecule type" value="Genomic_DNA"/>
</dbReference>